<reference evidence="2" key="1">
    <citation type="journal article" date="2023" name="GigaByte">
        <title>Genome assembly of the bearded iris, Iris pallida Lam.</title>
        <authorList>
            <person name="Bruccoleri R.E."/>
            <person name="Oakeley E.J."/>
            <person name="Faust A.M.E."/>
            <person name="Altorfer M."/>
            <person name="Dessus-Babus S."/>
            <person name="Burckhardt D."/>
            <person name="Oertli M."/>
            <person name="Naumann U."/>
            <person name="Petersen F."/>
            <person name="Wong J."/>
        </authorList>
    </citation>
    <scope>NUCLEOTIDE SEQUENCE</scope>
    <source>
        <strain evidence="2">GSM-AAB239-AS_SAM_17_03QT</strain>
    </source>
</reference>
<evidence type="ECO:0000256" key="1">
    <source>
        <dbReference type="SAM" id="Phobius"/>
    </source>
</evidence>
<keyword evidence="1" id="KW-0472">Membrane</keyword>
<accession>A0AAX6F5U9</accession>
<keyword evidence="1" id="KW-1133">Transmembrane helix</keyword>
<reference evidence="2" key="2">
    <citation type="submission" date="2023-04" db="EMBL/GenBank/DDBJ databases">
        <authorList>
            <person name="Bruccoleri R.E."/>
            <person name="Oakeley E.J."/>
            <person name="Faust A.-M."/>
            <person name="Dessus-Babus S."/>
            <person name="Altorfer M."/>
            <person name="Burckhardt D."/>
            <person name="Oertli M."/>
            <person name="Naumann U."/>
            <person name="Petersen F."/>
            <person name="Wong J."/>
        </authorList>
    </citation>
    <scope>NUCLEOTIDE SEQUENCE</scope>
    <source>
        <strain evidence="2">GSM-AAB239-AS_SAM_17_03QT</strain>
        <tissue evidence="2">Leaf</tissue>
    </source>
</reference>
<dbReference type="Proteomes" id="UP001140949">
    <property type="component" value="Unassembled WGS sequence"/>
</dbReference>
<comment type="caution">
    <text evidence="2">The sequence shown here is derived from an EMBL/GenBank/DDBJ whole genome shotgun (WGS) entry which is preliminary data.</text>
</comment>
<proteinExistence type="predicted"/>
<protein>
    <submittedName>
        <fullName evidence="2">Zinc finger MYM-type protein 1-like</fullName>
    </submittedName>
</protein>
<sequence>MVLLPKMHDGNILTYIFQFSLLVLFLCLCSWLFV</sequence>
<keyword evidence="1" id="KW-0812">Transmembrane</keyword>
<gene>
    <name evidence="2" type="ORF">M6B38_153320</name>
</gene>
<dbReference type="AlphaFoldDB" id="A0AAX6F5U9"/>
<evidence type="ECO:0000313" key="2">
    <source>
        <dbReference type="EMBL" id="KAJ6811569.1"/>
    </source>
</evidence>
<name>A0AAX6F5U9_IRIPA</name>
<organism evidence="2 3">
    <name type="scientific">Iris pallida</name>
    <name type="common">Sweet iris</name>
    <dbReference type="NCBI Taxonomy" id="29817"/>
    <lineage>
        <taxon>Eukaryota</taxon>
        <taxon>Viridiplantae</taxon>
        <taxon>Streptophyta</taxon>
        <taxon>Embryophyta</taxon>
        <taxon>Tracheophyta</taxon>
        <taxon>Spermatophyta</taxon>
        <taxon>Magnoliopsida</taxon>
        <taxon>Liliopsida</taxon>
        <taxon>Asparagales</taxon>
        <taxon>Iridaceae</taxon>
        <taxon>Iridoideae</taxon>
        <taxon>Irideae</taxon>
        <taxon>Iris</taxon>
    </lineage>
</organism>
<keyword evidence="3" id="KW-1185">Reference proteome</keyword>
<feature type="transmembrane region" description="Helical" evidence="1">
    <location>
        <begin position="12"/>
        <end position="33"/>
    </location>
</feature>
<dbReference type="EMBL" id="JANAVB010031617">
    <property type="protein sequence ID" value="KAJ6811569.1"/>
    <property type="molecule type" value="Genomic_DNA"/>
</dbReference>
<evidence type="ECO:0000313" key="3">
    <source>
        <dbReference type="Proteomes" id="UP001140949"/>
    </source>
</evidence>